<protein>
    <submittedName>
        <fullName evidence="1">Uncharacterized protein</fullName>
    </submittedName>
</protein>
<evidence type="ECO:0000313" key="1">
    <source>
        <dbReference type="EMBL" id="PGG98977.1"/>
    </source>
</evidence>
<name>A0A2B7WR53_POLH7</name>
<gene>
    <name evidence="1" type="ORF">AJ80_09432</name>
</gene>
<dbReference type="OrthoDB" id="4175458at2759"/>
<dbReference type="EMBL" id="PDNA01000280">
    <property type="protein sequence ID" value="PGG98977.1"/>
    <property type="molecule type" value="Genomic_DNA"/>
</dbReference>
<organism evidence="1 2">
    <name type="scientific">Polytolypa hystricis (strain UAMH7299)</name>
    <dbReference type="NCBI Taxonomy" id="1447883"/>
    <lineage>
        <taxon>Eukaryota</taxon>
        <taxon>Fungi</taxon>
        <taxon>Dikarya</taxon>
        <taxon>Ascomycota</taxon>
        <taxon>Pezizomycotina</taxon>
        <taxon>Eurotiomycetes</taxon>
        <taxon>Eurotiomycetidae</taxon>
        <taxon>Onygenales</taxon>
        <taxon>Onygenales incertae sedis</taxon>
        <taxon>Polytolypa</taxon>
    </lineage>
</organism>
<sequence length="71" mass="8069">MAANNGNEPVTQLDPLYDIVDFTCGDKDRTELSIMCYDKRFDILAEANNMDESPAIKNEFLDFDKEPLIHG</sequence>
<evidence type="ECO:0000313" key="2">
    <source>
        <dbReference type="Proteomes" id="UP000224634"/>
    </source>
</evidence>
<accession>A0A2B7WR53</accession>
<keyword evidence="2" id="KW-1185">Reference proteome</keyword>
<dbReference type="Proteomes" id="UP000224634">
    <property type="component" value="Unassembled WGS sequence"/>
</dbReference>
<dbReference type="STRING" id="1447883.A0A2B7WR53"/>
<dbReference type="AlphaFoldDB" id="A0A2B7WR53"/>
<proteinExistence type="predicted"/>
<reference evidence="1 2" key="1">
    <citation type="submission" date="2017-10" db="EMBL/GenBank/DDBJ databases">
        <title>Comparative genomics in systemic dimorphic fungi from Ajellomycetaceae.</title>
        <authorList>
            <person name="Munoz J.F."/>
            <person name="Mcewen J.G."/>
            <person name="Clay O.K."/>
            <person name="Cuomo C.A."/>
        </authorList>
    </citation>
    <scope>NUCLEOTIDE SEQUENCE [LARGE SCALE GENOMIC DNA]</scope>
    <source>
        <strain evidence="1 2">UAMH7299</strain>
    </source>
</reference>
<comment type="caution">
    <text evidence="1">The sequence shown here is derived from an EMBL/GenBank/DDBJ whole genome shotgun (WGS) entry which is preliminary data.</text>
</comment>